<accession>A0A4Q7Y835</accession>
<dbReference type="Gene3D" id="3.40.50.620">
    <property type="entry name" value="HUPs"/>
    <property type="match status" value="1"/>
</dbReference>
<dbReference type="AlphaFoldDB" id="A0A4Q7Y835"/>
<dbReference type="SUPFAM" id="SSF55190">
    <property type="entry name" value="Arginyl-tRNA synthetase (ArgRS), N-terminal 'additional' domain"/>
    <property type="match status" value="1"/>
</dbReference>
<gene>
    <name evidence="11" type="primary">argS</name>
    <name evidence="15" type="ORF">BKA19_2587</name>
</gene>
<dbReference type="PANTHER" id="PTHR11956">
    <property type="entry name" value="ARGINYL-TRNA SYNTHETASE"/>
    <property type="match status" value="1"/>
</dbReference>
<evidence type="ECO:0000256" key="2">
    <source>
        <dbReference type="ARBA" id="ARBA00005594"/>
    </source>
</evidence>
<dbReference type="EC" id="6.1.1.19" evidence="11"/>
<evidence type="ECO:0000256" key="4">
    <source>
        <dbReference type="ARBA" id="ARBA00022490"/>
    </source>
</evidence>
<name>A0A4Q7Y835_9ACTN</name>
<dbReference type="PROSITE" id="PS00178">
    <property type="entry name" value="AA_TRNA_LIGASE_I"/>
    <property type="match status" value="1"/>
</dbReference>
<feature type="short sequence motif" description="'HIGH' region" evidence="11">
    <location>
        <begin position="150"/>
        <end position="160"/>
    </location>
</feature>
<dbReference type="NCBIfam" id="TIGR00456">
    <property type="entry name" value="argS"/>
    <property type="match status" value="1"/>
</dbReference>
<keyword evidence="9 11" id="KW-0030">Aminoacyl-tRNA synthetase</keyword>
<dbReference type="Pfam" id="PF00750">
    <property type="entry name" value="tRNA-synt_1d"/>
    <property type="match status" value="2"/>
</dbReference>
<dbReference type="InterPro" id="IPR005148">
    <property type="entry name" value="Arg-tRNA-synth_N"/>
</dbReference>
<dbReference type="GO" id="GO:0005737">
    <property type="term" value="C:cytoplasm"/>
    <property type="evidence" value="ECO:0007669"/>
    <property type="project" value="UniProtKB-SubCell"/>
</dbReference>
<comment type="similarity">
    <text evidence="2 11 12">Belongs to the class-I aminoacyl-tRNA synthetase family.</text>
</comment>
<keyword evidence="16" id="KW-1185">Reference proteome</keyword>
<sequence length="574" mass="61805">MRELAAGRPAGRGKGGQYARRVTPEQLQDVVRTAVGAVVGRGALPVEVPADVVIERPRNPEHGDYATNVALRLAKPAGRPPRDVAGLVAEELRGHAGIATVDIAGPGFLNITLAQGALGRIAVDAVTAGAAYGRTDTLAGQKLNLEFVSANPTGPVHIGGTRWAAVGDALGRLLEASGASVTREYYFNDAGAQIDRFALSLLAAAHGRPVPEDGYAGDYIGEIAAQVLAAEPGLLERSEPEQQERFRVRGVDLMFAEIKRTLSDFGVVFDVYFSERTLHETGALEQAVARLREKGHVYEADGAVWLRTTDFGDDKDRPLIKSDGAPTYFAADCAYYLDKRDRGFDKVVIMLGADHAGYVGRYKALSAAVGDDPEANLEILLGQLVNLVRDGQPVRMSKRAGTVVLLEDLVEAVGADAARYALARASVDQMIDLDLDLWSRRTNDNPVFYVQYAHARISSVLRNAADLGIALGEAADVDVAQLAHERENDLLRALGEFPRVLVAAAELRAPHRVARYLEELAGTYHRFYDSCRVLPRGDEEVTSLTTARLWLCAATAVVLRNGLAVLGVSAPERM</sequence>
<dbReference type="InterPro" id="IPR001278">
    <property type="entry name" value="Arg-tRNA-ligase"/>
</dbReference>
<dbReference type="FunFam" id="3.40.50.620:FF:000062">
    <property type="entry name" value="Arginine--tRNA ligase"/>
    <property type="match status" value="1"/>
</dbReference>
<dbReference type="GO" id="GO:0004814">
    <property type="term" value="F:arginine-tRNA ligase activity"/>
    <property type="evidence" value="ECO:0007669"/>
    <property type="project" value="UniProtKB-UniRule"/>
</dbReference>
<keyword evidence="7 11" id="KW-0067">ATP-binding</keyword>
<dbReference type="GO" id="GO:0005524">
    <property type="term" value="F:ATP binding"/>
    <property type="evidence" value="ECO:0007669"/>
    <property type="project" value="UniProtKB-UniRule"/>
</dbReference>
<dbReference type="InterPro" id="IPR014729">
    <property type="entry name" value="Rossmann-like_a/b/a_fold"/>
</dbReference>
<evidence type="ECO:0000256" key="11">
    <source>
        <dbReference type="HAMAP-Rule" id="MF_00123"/>
    </source>
</evidence>
<evidence type="ECO:0000256" key="10">
    <source>
        <dbReference type="ARBA" id="ARBA00049339"/>
    </source>
</evidence>
<dbReference type="FunFam" id="1.10.730.10:FF:000008">
    <property type="entry name" value="Arginine--tRNA ligase"/>
    <property type="match status" value="1"/>
</dbReference>
<comment type="caution">
    <text evidence="15">The sequence shown here is derived from an EMBL/GenBank/DDBJ whole genome shotgun (WGS) entry which is preliminary data.</text>
</comment>
<dbReference type="PANTHER" id="PTHR11956:SF5">
    <property type="entry name" value="ARGININE--TRNA LIGASE, CYTOPLASMIC"/>
    <property type="match status" value="1"/>
</dbReference>
<evidence type="ECO:0000259" key="14">
    <source>
        <dbReference type="SMART" id="SM01016"/>
    </source>
</evidence>
<evidence type="ECO:0000313" key="16">
    <source>
        <dbReference type="Proteomes" id="UP000292507"/>
    </source>
</evidence>
<evidence type="ECO:0000256" key="5">
    <source>
        <dbReference type="ARBA" id="ARBA00022598"/>
    </source>
</evidence>
<dbReference type="InterPro" id="IPR009080">
    <property type="entry name" value="tRNAsynth_Ia_anticodon-bd"/>
</dbReference>
<dbReference type="Pfam" id="PF03485">
    <property type="entry name" value="Arg_tRNA_synt_N"/>
    <property type="match status" value="1"/>
</dbReference>
<feature type="domain" description="Arginyl tRNA synthetase N-terminal" evidence="14">
    <location>
        <begin position="25"/>
        <end position="113"/>
    </location>
</feature>
<evidence type="ECO:0000256" key="3">
    <source>
        <dbReference type="ARBA" id="ARBA00011245"/>
    </source>
</evidence>
<dbReference type="HAMAP" id="MF_00123">
    <property type="entry name" value="Arg_tRNA_synth"/>
    <property type="match status" value="1"/>
</dbReference>
<keyword evidence="8 11" id="KW-0648">Protein biosynthesis</keyword>
<evidence type="ECO:0000313" key="15">
    <source>
        <dbReference type="EMBL" id="RZU32878.1"/>
    </source>
</evidence>
<comment type="subcellular location">
    <subcellularLocation>
        <location evidence="1 11">Cytoplasm</location>
    </subcellularLocation>
</comment>
<comment type="catalytic activity">
    <reaction evidence="10 11">
        <text>tRNA(Arg) + L-arginine + ATP = L-arginyl-tRNA(Arg) + AMP + diphosphate</text>
        <dbReference type="Rhea" id="RHEA:20301"/>
        <dbReference type="Rhea" id="RHEA-COMP:9658"/>
        <dbReference type="Rhea" id="RHEA-COMP:9673"/>
        <dbReference type="ChEBI" id="CHEBI:30616"/>
        <dbReference type="ChEBI" id="CHEBI:32682"/>
        <dbReference type="ChEBI" id="CHEBI:33019"/>
        <dbReference type="ChEBI" id="CHEBI:78442"/>
        <dbReference type="ChEBI" id="CHEBI:78513"/>
        <dbReference type="ChEBI" id="CHEBI:456215"/>
        <dbReference type="EC" id="6.1.1.19"/>
    </reaction>
</comment>
<proteinExistence type="inferred from homology"/>
<dbReference type="SUPFAM" id="SSF52374">
    <property type="entry name" value="Nucleotidylyl transferase"/>
    <property type="match status" value="1"/>
</dbReference>
<dbReference type="InterPro" id="IPR008909">
    <property type="entry name" value="DALR_anticod-bd"/>
</dbReference>
<dbReference type="InterPro" id="IPR035684">
    <property type="entry name" value="ArgRS_core"/>
</dbReference>
<organism evidence="15 16">
    <name type="scientific">Blastococcus saxobsidens</name>
    <dbReference type="NCBI Taxonomy" id="138336"/>
    <lineage>
        <taxon>Bacteria</taxon>
        <taxon>Bacillati</taxon>
        <taxon>Actinomycetota</taxon>
        <taxon>Actinomycetes</taxon>
        <taxon>Geodermatophilales</taxon>
        <taxon>Geodermatophilaceae</taxon>
        <taxon>Blastococcus</taxon>
    </lineage>
</organism>
<dbReference type="CDD" id="cd00671">
    <property type="entry name" value="ArgRS_core"/>
    <property type="match status" value="1"/>
</dbReference>
<keyword evidence="5 11" id="KW-0436">Ligase</keyword>
<protein>
    <recommendedName>
        <fullName evidence="11">Arginine--tRNA ligase</fullName>
        <ecNumber evidence="11">6.1.1.19</ecNumber>
    </recommendedName>
    <alternativeName>
        <fullName evidence="11">Arginyl-tRNA synthetase</fullName>
        <shortName evidence="11">ArgRS</shortName>
    </alternativeName>
</protein>
<evidence type="ECO:0000256" key="9">
    <source>
        <dbReference type="ARBA" id="ARBA00023146"/>
    </source>
</evidence>
<dbReference type="SUPFAM" id="SSF47323">
    <property type="entry name" value="Anticodon-binding domain of a subclass of class I aminoacyl-tRNA synthetases"/>
    <property type="match status" value="1"/>
</dbReference>
<dbReference type="GO" id="GO:0006420">
    <property type="term" value="P:arginyl-tRNA aminoacylation"/>
    <property type="evidence" value="ECO:0007669"/>
    <property type="project" value="UniProtKB-UniRule"/>
</dbReference>
<evidence type="ECO:0000256" key="1">
    <source>
        <dbReference type="ARBA" id="ARBA00004496"/>
    </source>
</evidence>
<evidence type="ECO:0000259" key="13">
    <source>
        <dbReference type="SMART" id="SM00836"/>
    </source>
</evidence>
<dbReference type="Pfam" id="PF05746">
    <property type="entry name" value="DALR_1"/>
    <property type="match status" value="1"/>
</dbReference>
<dbReference type="InterPro" id="IPR001412">
    <property type="entry name" value="aa-tRNA-synth_I_CS"/>
</dbReference>
<dbReference type="Proteomes" id="UP000292507">
    <property type="component" value="Unassembled WGS sequence"/>
</dbReference>
<dbReference type="InterPro" id="IPR036695">
    <property type="entry name" value="Arg-tRNA-synth_N_sf"/>
</dbReference>
<comment type="subunit">
    <text evidence="3 11">Monomer.</text>
</comment>
<feature type="domain" description="DALR anticodon binding" evidence="13">
    <location>
        <begin position="450"/>
        <end position="574"/>
    </location>
</feature>
<reference evidence="15 16" key="1">
    <citation type="submission" date="2019-02" db="EMBL/GenBank/DDBJ databases">
        <title>Sequencing the genomes of 1000 actinobacteria strains.</title>
        <authorList>
            <person name="Klenk H.-P."/>
        </authorList>
    </citation>
    <scope>NUCLEOTIDE SEQUENCE [LARGE SCALE GENOMIC DNA]</scope>
    <source>
        <strain evidence="15 16">DSM 44509</strain>
    </source>
</reference>
<dbReference type="SMART" id="SM00836">
    <property type="entry name" value="DALR_1"/>
    <property type="match status" value="1"/>
</dbReference>
<evidence type="ECO:0000256" key="8">
    <source>
        <dbReference type="ARBA" id="ARBA00022917"/>
    </source>
</evidence>
<dbReference type="PRINTS" id="PR01038">
    <property type="entry name" value="TRNASYNTHARG"/>
</dbReference>
<evidence type="ECO:0000256" key="7">
    <source>
        <dbReference type="ARBA" id="ARBA00022840"/>
    </source>
</evidence>
<dbReference type="Gene3D" id="1.10.730.10">
    <property type="entry name" value="Isoleucyl-tRNA Synthetase, Domain 1"/>
    <property type="match status" value="1"/>
</dbReference>
<keyword evidence="6 11" id="KW-0547">Nucleotide-binding</keyword>
<keyword evidence="4 11" id="KW-0963">Cytoplasm</keyword>
<dbReference type="SMART" id="SM01016">
    <property type="entry name" value="Arg_tRNA_synt_N"/>
    <property type="match status" value="1"/>
</dbReference>
<evidence type="ECO:0000256" key="12">
    <source>
        <dbReference type="RuleBase" id="RU363038"/>
    </source>
</evidence>
<dbReference type="EMBL" id="SHKV01000001">
    <property type="protein sequence ID" value="RZU32878.1"/>
    <property type="molecule type" value="Genomic_DNA"/>
</dbReference>
<dbReference type="Gene3D" id="3.30.1360.70">
    <property type="entry name" value="Arginyl tRNA synthetase N-terminal domain"/>
    <property type="match status" value="1"/>
</dbReference>
<evidence type="ECO:0000256" key="6">
    <source>
        <dbReference type="ARBA" id="ARBA00022741"/>
    </source>
</evidence>